<dbReference type="Proteomes" id="UP000007305">
    <property type="component" value="Chromosome 7"/>
</dbReference>
<comment type="similarity">
    <text evidence="1 2">Belongs to the peptidase S10 family.</text>
</comment>
<dbReference type="SUPFAM" id="SSF53474">
    <property type="entry name" value="alpha/beta-Hydrolases"/>
    <property type="match status" value="1"/>
</dbReference>
<evidence type="ECO:0007829" key="6">
    <source>
        <dbReference type="PeptideAtlas" id="A0A804QAF1"/>
    </source>
</evidence>
<keyword evidence="6" id="KW-1267">Proteomics identification</keyword>
<keyword evidence="2" id="KW-0378">Hydrolase</keyword>
<dbReference type="EC" id="3.4.16.-" evidence="2"/>
<dbReference type="InterPro" id="IPR001563">
    <property type="entry name" value="Peptidase_S10"/>
</dbReference>
<protein>
    <recommendedName>
        <fullName evidence="2">Carboxypeptidase</fullName>
        <ecNumber evidence="2">3.4.16.-</ecNumber>
    </recommendedName>
</protein>
<dbReference type="Gramene" id="Zm00001eb316090_T001">
    <property type="protein sequence ID" value="Zm00001eb316090_P001"/>
    <property type="gene ID" value="Zm00001eb316090"/>
</dbReference>
<dbReference type="PANTHER" id="PTHR11802">
    <property type="entry name" value="SERINE PROTEASE FAMILY S10 SERINE CARBOXYPEPTIDASE"/>
    <property type="match status" value="1"/>
</dbReference>
<dbReference type="InterPro" id="IPR018202">
    <property type="entry name" value="Ser_caboxypep_ser_AS"/>
</dbReference>
<reference evidence="4" key="3">
    <citation type="submission" date="2021-05" db="UniProtKB">
        <authorList>
            <consortium name="EnsemblPlants"/>
        </authorList>
    </citation>
    <scope>IDENTIFICATION</scope>
    <source>
        <strain evidence="4">cv. B73</strain>
    </source>
</reference>
<reference evidence="5" key="1">
    <citation type="submission" date="2015-12" db="EMBL/GenBank/DDBJ databases">
        <title>Update maize B73 reference genome by single molecule sequencing technologies.</title>
        <authorList>
            <consortium name="Maize Genome Sequencing Project"/>
            <person name="Ware D."/>
        </authorList>
    </citation>
    <scope>NUCLEOTIDE SEQUENCE [LARGE SCALE GENOMIC DNA]</scope>
    <source>
        <strain evidence="5">cv. B73</strain>
    </source>
</reference>
<dbReference type="GO" id="GO:0004185">
    <property type="term" value="F:serine-type carboxypeptidase activity"/>
    <property type="evidence" value="ECO:0000318"/>
    <property type="project" value="GO_Central"/>
</dbReference>
<sequence>MRSNNLLYVSLLIVCAAALQLQLHLRADASQEGDQLKKFIRSRRDSSTRSRIDDKGAFKVSNNVVGGLLRAGGYSGSEQSALMKAGDKIAALPGQPDGGVDFDQYSGYVTVDEKNGRALFYYLAEAPRGAASKPLLLWLNGGPGCSSFGIGAMQELGPFRVNSDNKTLSRNKNAWNNVANVIFLESPAGVGFSYSNTSSDYDLSGDQRAADDAYLFLVNWLERFPEYKSRPFYISGESYAGHYVPELAATILIQNSYDDAKTAIINLRGILVGNPLLDWRMNFKGQVDYYWSHGLMSDEVFANITRHCDDDSDSDVGACDGAVQAVDAGQLDYYNIYAPVCVDAANGGSYYPTSAQLPDPCSYHYTYSYLNDPAVQVALHARPTTCRHPGRALPRRHQLHIDTHVNNVIRIAVSAREAEKGGREPNQGPGEIARGGHRDSGDMPSPNEHPCRARRQGVVSVGCQSTLPPAPPIEPAREGATRGRCPGLDPSIRAFSSLPE</sequence>
<dbReference type="Gene3D" id="3.40.50.1820">
    <property type="entry name" value="alpha/beta hydrolase"/>
    <property type="match status" value="1"/>
</dbReference>
<proteinExistence type="evidence at protein level"/>
<reference evidence="4" key="2">
    <citation type="submission" date="2019-07" db="EMBL/GenBank/DDBJ databases">
        <authorList>
            <person name="Seetharam A."/>
            <person name="Woodhouse M."/>
            <person name="Cannon E."/>
        </authorList>
    </citation>
    <scope>NUCLEOTIDE SEQUENCE [LARGE SCALE GENOMIC DNA]</scope>
    <source>
        <strain evidence="4">cv. B73</strain>
    </source>
</reference>
<keyword evidence="2" id="KW-0645">Protease</keyword>
<dbReference type="Gene3D" id="6.10.250.940">
    <property type="match status" value="1"/>
</dbReference>
<organism evidence="4 5">
    <name type="scientific">Zea mays</name>
    <name type="common">Maize</name>
    <dbReference type="NCBI Taxonomy" id="4577"/>
    <lineage>
        <taxon>Eukaryota</taxon>
        <taxon>Viridiplantae</taxon>
        <taxon>Streptophyta</taxon>
        <taxon>Embryophyta</taxon>
        <taxon>Tracheophyta</taxon>
        <taxon>Spermatophyta</taxon>
        <taxon>Magnoliopsida</taxon>
        <taxon>Liliopsida</taxon>
        <taxon>Poales</taxon>
        <taxon>Poaceae</taxon>
        <taxon>PACMAD clade</taxon>
        <taxon>Panicoideae</taxon>
        <taxon>Andropogonodae</taxon>
        <taxon>Andropogoneae</taxon>
        <taxon>Tripsacinae</taxon>
        <taxon>Zea</taxon>
    </lineage>
</organism>
<evidence type="ECO:0000256" key="1">
    <source>
        <dbReference type="ARBA" id="ARBA00009431"/>
    </source>
</evidence>
<dbReference type="EnsemblPlants" id="Zm00001eb316090_T001">
    <property type="protein sequence ID" value="Zm00001eb316090_P001"/>
    <property type="gene ID" value="Zm00001eb316090"/>
</dbReference>
<keyword evidence="2" id="KW-0732">Signal</keyword>
<keyword evidence="2" id="KW-0121">Carboxypeptidase</keyword>
<dbReference type="AlphaFoldDB" id="A0A804QAF1"/>
<accession>A0A804QAF1</accession>
<dbReference type="InParanoid" id="A0A804QAF1"/>
<dbReference type="PROSITE" id="PS00131">
    <property type="entry name" value="CARBOXYPEPT_SER_SER"/>
    <property type="match status" value="1"/>
</dbReference>
<evidence type="ECO:0000256" key="3">
    <source>
        <dbReference type="SAM" id="MobiDB-lite"/>
    </source>
</evidence>
<dbReference type="InterPro" id="IPR029058">
    <property type="entry name" value="AB_hydrolase_fold"/>
</dbReference>
<evidence type="ECO:0000256" key="2">
    <source>
        <dbReference type="RuleBase" id="RU361156"/>
    </source>
</evidence>
<feature type="signal peptide" evidence="2">
    <location>
        <begin position="1"/>
        <end position="18"/>
    </location>
</feature>
<keyword evidence="5" id="KW-1185">Reference proteome</keyword>
<evidence type="ECO:0000313" key="5">
    <source>
        <dbReference type="Proteomes" id="UP000007305"/>
    </source>
</evidence>
<feature type="region of interest" description="Disordered" evidence="3">
    <location>
        <begin position="416"/>
        <end position="500"/>
    </location>
</feature>
<evidence type="ECO:0000313" key="4">
    <source>
        <dbReference type="EnsemblPlants" id="Zm00001eb316090_P001"/>
    </source>
</evidence>
<dbReference type="FunFam" id="3.40.50.1820:FF:000573">
    <property type="entry name" value="Carboxypeptidase"/>
    <property type="match status" value="1"/>
</dbReference>
<feature type="chain" id="PRO_5033102988" description="Carboxypeptidase" evidence="2">
    <location>
        <begin position="19"/>
        <end position="500"/>
    </location>
</feature>
<dbReference type="PRINTS" id="PR00724">
    <property type="entry name" value="CRBOXYPTASEC"/>
</dbReference>
<dbReference type="PANTHER" id="PTHR11802:SF59">
    <property type="entry name" value="CARBOXYPEPTIDASE"/>
    <property type="match status" value="1"/>
</dbReference>
<dbReference type="Pfam" id="PF00450">
    <property type="entry name" value="Peptidase_S10"/>
    <property type="match status" value="1"/>
</dbReference>
<name>A0A804QAF1_MAIZE</name>
<dbReference type="GO" id="GO:0006508">
    <property type="term" value="P:proteolysis"/>
    <property type="evidence" value="ECO:0007669"/>
    <property type="project" value="UniProtKB-KW"/>
</dbReference>